<evidence type="ECO:0000256" key="2">
    <source>
        <dbReference type="SAM" id="Phobius"/>
    </source>
</evidence>
<name>A0A1J9V5S9_9BACI</name>
<reference evidence="3 4" key="1">
    <citation type="submission" date="2016-06" db="EMBL/GenBank/DDBJ databases">
        <title>First insights into the genetic diversity and population structure of in the Bacillus cereus group bacteria from diverse marine environments.</title>
        <authorList>
            <person name="Liu Y."/>
            <person name="Lai Q."/>
            <person name="Shao Z."/>
        </authorList>
    </citation>
    <scope>NUCLEOTIDE SEQUENCE [LARGE SCALE GENOMIC DNA]</scope>
    <source>
        <strain evidence="3 4">NH24A2</strain>
    </source>
</reference>
<sequence>MNHNIETQHTNEIKEQKIYIEKLEKEIQILKENRNTKKKYEFKIGGNIGLIIIICLIVIIYKIN</sequence>
<comment type="caution">
    <text evidence="3">The sequence shown here is derived from an EMBL/GenBank/DDBJ whole genome shotgun (WGS) entry which is preliminary data.</text>
</comment>
<protein>
    <submittedName>
        <fullName evidence="3">Uncharacterized protein</fullName>
    </submittedName>
</protein>
<evidence type="ECO:0000313" key="3">
    <source>
        <dbReference type="EMBL" id="OJD71759.1"/>
    </source>
</evidence>
<dbReference type="AlphaFoldDB" id="A0A1J9V5S9"/>
<feature type="coiled-coil region" evidence="1">
    <location>
        <begin position="6"/>
        <end position="40"/>
    </location>
</feature>
<evidence type="ECO:0000256" key="1">
    <source>
        <dbReference type="SAM" id="Coils"/>
    </source>
</evidence>
<organism evidence="3 4">
    <name type="scientific">Bacillus paramycoides</name>
    <dbReference type="NCBI Taxonomy" id="2026194"/>
    <lineage>
        <taxon>Bacteria</taxon>
        <taxon>Bacillati</taxon>
        <taxon>Bacillota</taxon>
        <taxon>Bacilli</taxon>
        <taxon>Bacillales</taxon>
        <taxon>Bacillaceae</taxon>
        <taxon>Bacillus</taxon>
        <taxon>Bacillus cereus group</taxon>
    </lineage>
</organism>
<keyword evidence="2" id="KW-0472">Membrane</keyword>
<keyword evidence="1" id="KW-0175">Coiled coil</keyword>
<feature type="transmembrane region" description="Helical" evidence="2">
    <location>
        <begin position="44"/>
        <end position="63"/>
    </location>
</feature>
<keyword evidence="2" id="KW-0812">Transmembrane</keyword>
<keyword evidence="2" id="KW-1133">Transmembrane helix</keyword>
<gene>
    <name evidence="3" type="ORF">BAU28_19560</name>
</gene>
<evidence type="ECO:0000313" key="4">
    <source>
        <dbReference type="Proteomes" id="UP000182788"/>
    </source>
</evidence>
<dbReference type="EMBL" id="MAOI01000142">
    <property type="protein sequence ID" value="OJD71759.1"/>
    <property type="molecule type" value="Genomic_DNA"/>
</dbReference>
<dbReference type="Proteomes" id="UP000182788">
    <property type="component" value="Unassembled WGS sequence"/>
</dbReference>
<dbReference type="RefSeq" id="WP_071721394.1">
    <property type="nucleotide sequence ID" value="NZ_CBCSHB010000047.1"/>
</dbReference>
<dbReference type="GeneID" id="87595255"/>
<proteinExistence type="predicted"/>
<accession>A0A1J9V5S9</accession>